<dbReference type="OrthoDB" id="5988923at2759"/>
<evidence type="ECO:0000259" key="3">
    <source>
        <dbReference type="Pfam" id="PF04089"/>
    </source>
</evidence>
<dbReference type="AlphaFoldDB" id="A0A9J7MLY8"/>
<gene>
    <name evidence="5" type="primary">LOC118413416</name>
</gene>
<dbReference type="Proteomes" id="UP000001554">
    <property type="component" value="Chromosome 4"/>
</dbReference>
<name>A0A9J7MLY8_BRAFL</name>
<dbReference type="RefSeq" id="XP_035672677.1">
    <property type="nucleotide sequence ID" value="XM_035816784.1"/>
</dbReference>
<keyword evidence="2" id="KW-0732">Signal</keyword>
<dbReference type="GeneID" id="118413416"/>
<feature type="domain" description="BRICHOS" evidence="3">
    <location>
        <begin position="75"/>
        <end position="165"/>
    </location>
</feature>
<protein>
    <submittedName>
        <fullName evidence="5">Uncharacterized protein LOC118413416</fullName>
    </submittedName>
</protein>
<evidence type="ECO:0000313" key="5">
    <source>
        <dbReference type="RefSeq" id="XP_035672677.1"/>
    </source>
</evidence>
<proteinExistence type="predicted"/>
<keyword evidence="4" id="KW-1185">Reference proteome</keyword>
<feature type="chain" id="PRO_5039922875" evidence="2">
    <location>
        <begin position="23"/>
        <end position="256"/>
    </location>
</feature>
<sequence>MATMNLSLMTLAMLAGLAGVFALPTGSSAEATEEKYEHFTLPINERGTKFNEEADVDHEDKIVVFSVPDHNTVSNSKVMLDFINRKVMTLFVDKNQCLLSDMSPDMAPFERVEEGLKLVSDPDVPTRIVRKTSEETNRRVLLDQVWDRSFLSPEMQKMCAGAEIHRVEEIGEDPEIEEGQSESDGGEAGASRVRRLVINCPPNMWMWRCTLRTNSCVYYYTCNSVPGQPGAAPDHHRCTNNHLFSGSAWQCTPFCP</sequence>
<accession>A0A9J7MLY8</accession>
<dbReference type="Pfam" id="PF04089">
    <property type="entry name" value="BRICHOS"/>
    <property type="match status" value="1"/>
</dbReference>
<dbReference type="InterPro" id="IPR007084">
    <property type="entry name" value="BRICHOS_dom"/>
</dbReference>
<reference evidence="5" key="2">
    <citation type="submission" date="2025-08" db="UniProtKB">
        <authorList>
            <consortium name="RefSeq"/>
        </authorList>
    </citation>
    <scope>IDENTIFICATION</scope>
    <source>
        <strain evidence="5">S238N-H82</strain>
        <tissue evidence="5">Testes</tissue>
    </source>
</reference>
<evidence type="ECO:0000313" key="4">
    <source>
        <dbReference type="Proteomes" id="UP000001554"/>
    </source>
</evidence>
<reference evidence="4" key="1">
    <citation type="journal article" date="2020" name="Nat. Ecol. Evol.">
        <title>Deeply conserved synteny resolves early events in vertebrate evolution.</title>
        <authorList>
            <person name="Simakov O."/>
            <person name="Marletaz F."/>
            <person name="Yue J.X."/>
            <person name="O'Connell B."/>
            <person name="Jenkins J."/>
            <person name="Brandt A."/>
            <person name="Calef R."/>
            <person name="Tung C.H."/>
            <person name="Huang T.K."/>
            <person name="Schmutz J."/>
            <person name="Satoh N."/>
            <person name="Yu J.K."/>
            <person name="Putnam N.H."/>
            <person name="Green R.E."/>
            <person name="Rokhsar D.S."/>
        </authorList>
    </citation>
    <scope>NUCLEOTIDE SEQUENCE [LARGE SCALE GENOMIC DNA]</scope>
    <source>
        <strain evidence="4">S238N-H82</strain>
    </source>
</reference>
<dbReference type="InterPro" id="IPR051772">
    <property type="entry name" value="Gastrokine"/>
</dbReference>
<keyword evidence="1" id="KW-1015">Disulfide bond</keyword>
<organism evidence="4 5">
    <name type="scientific">Branchiostoma floridae</name>
    <name type="common">Florida lancelet</name>
    <name type="synonym">Amphioxus</name>
    <dbReference type="NCBI Taxonomy" id="7739"/>
    <lineage>
        <taxon>Eukaryota</taxon>
        <taxon>Metazoa</taxon>
        <taxon>Chordata</taxon>
        <taxon>Cephalochordata</taxon>
        <taxon>Leptocardii</taxon>
        <taxon>Amphioxiformes</taxon>
        <taxon>Branchiostomatidae</taxon>
        <taxon>Branchiostoma</taxon>
    </lineage>
</organism>
<evidence type="ECO:0000256" key="2">
    <source>
        <dbReference type="SAM" id="SignalP"/>
    </source>
</evidence>
<dbReference type="KEGG" id="bfo:118413416"/>
<evidence type="ECO:0000256" key="1">
    <source>
        <dbReference type="ARBA" id="ARBA00023157"/>
    </source>
</evidence>
<dbReference type="PANTHER" id="PTHR16483">
    <property type="entry name" value="GASTROKINE 1"/>
    <property type="match status" value="1"/>
</dbReference>
<feature type="signal peptide" evidence="2">
    <location>
        <begin position="1"/>
        <end position="22"/>
    </location>
</feature>